<dbReference type="EMBL" id="CP000153">
    <property type="protein sequence ID" value="ABB43872.1"/>
    <property type="molecule type" value="Genomic_DNA"/>
</dbReference>
<comment type="cofactor">
    <cofactor evidence="1">
        <name>pyridoxal 5'-phosphate</name>
        <dbReference type="ChEBI" id="CHEBI:597326"/>
    </cofactor>
</comment>
<dbReference type="HOGENOM" id="CLU_033332_2_1_7"/>
<dbReference type="CDD" id="cd00616">
    <property type="entry name" value="AHBA_syn"/>
    <property type="match status" value="1"/>
</dbReference>
<evidence type="ECO:0000256" key="3">
    <source>
        <dbReference type="ARBA" id="ARBA00022576"/>
    </source>
</evidence>
<dbReference type="Proteomes" id="UP000002714">
    <property type="component" value="Chromosome"/>
</dbReference>
<evidence type="ECO:0000256" key="10">
    <source>
        <dbReference type="PIRSR" id="PIRSR000390-1"/>
    </source>
</evidence>
<dbReference type="GO" id="GO:0000271">
    <property type="term" value="P:polysaccharide biosynthetic process"/>
    <property type="evidence" value="ECO:0007669"/>
    <property type="project" value="TreeGrafter"/>
</dbReference>
<accession>Q30T09</accession>
<dbReference type="InterPro" id="IPR026385">
    <property type="entry name" value="LegC-like"/>
</dbReference>
<evidence type="ECO:0000256" key="12">
    <source>
        <dbReference type="RuleBase" id="RU004508"/>
    </source>
</evidence>
<dbReference type="SUPFAM" id="SSF53383">
    <property type="entry name" value="PLP-dependent transferases"/>
    <property type="match status" value="1"/>
</dbReference>
<dbReference type="STRING" id="326298.Suden_0593"/>
<feature type="modified residue" description="N6-(pyridoxal phosphate)lysine" evidence="11">
    <location>
        <position position="218"/>
    </location>
</feature>
<dbReference type="AlphaFoldDB" id="Q30T09"/>
<sequence>MQRCNMKNIVDFIQNTFKTKEFVPLHEPRFIGNEKKYLNDCIDSTFVSSVGKYVDTFEKEFALRVGSKYAIATVNGTAALHVSLLLVDVKKDDEVITQPLTFIATCNAISYLGAKPVFVDVDIDTMGLSPDSLKRFLEKNCEIKNSTCINKISGKVIKACVPMHTFGHPCRIDEIKEICDKWNISLVEDAAESLGSYYKNRHTGTFGKVGAFSFNGNKIITSGGGGVIVTDDEAIAKRAKHITTTAKIPHPYEYVHDEVGYNYRLPNINAALLVAQLEQLDGFLASKRELALRYKEFFSKSEIVFAEEPKESKSNYWLQAILLSDKNQRDEFLEFTNKNGVMTRPIWRLMNELEMFKDCQRDNLKNAKYLEQRVVNIPSSVIL</sequence>
<comment type="pathway">
    <text evidence="2">Bacterial outer membrane biogenesis; LPS O-antigen biosynthesis.</text>
</comment>
<dbReference type="eggNOG" id="COG0399">
    <property type="taxonomic scope" value="Bacteria"/>
</dbReference>
<gene>
    <name evidence="13" type="ordered locus">Suden_0593</name>
</gene>
<name>Q30T09_SULDN</name>
<dbReference type="PANTHER" id="PTHR30244:SF30">
    <property type="entry name" value="BLR5990 PROTEIN"/>
    <property type="match status" value="1"/>
</dbReference>
<comment type="catalytic activity">
    <reaction evidence="7">
        <text>GDP-alpha-D-perosamine + 2-oxoglutarate = GDP-4-dehydro-alpha-D-rhamnose + L-glutamate</text>
        <dbReference type="Rhea" id="RHEA:36779"/>
        <dbReference type="ChEBI" id="CHEBI:16810"/>
        <dbReference type="ChEBI" id="CHEBI:29985"/>
        <dbReference type="ChEBI" id="CHEBI:57964"/>
        <dbReference type="ChEBI" id="CHEBI:73996"/>
        <dbReference type="EC" id="2.6.1.102"/>
    </reaction>
</comment>
<dbReference type="NCBIfam" id="TIGR04181">
    <property type="entry name" value="NHT_00031"/>
    <property type="match status" value="1"/>
</dbReference>
<dbReference type="GO" id="GO:0030170">
    <property type="term" value="F:pyridoxal phosphate binding"/>
    <property type="evidence" value="ECO:0007669"/>
    <property type="project" value="TreeGrafter"/>
</dbReference>
<evidence type="ECO:0000256" key="9">
    <source>
        <dbReference type="ARBA" id="ARBA00074221"/>
    </source>
</evidence>
<dbReference type="InterPro" id="IPR015422">
    <property type="entry name" value="PyrdxlP-dep_Trfase_small"/>
</dbReference>
<comment type="similarity">
    <text evidence="6 12">Belongs to the DegT/DnrJ/EryC1 family.</text>
</comment>
<evidence type="ECO:0000256" key="6">
    <source>
        <dbReference type="ARBA" id="ARBA00037999"/>
    </source>
</evidence>
<dbReference type="InterPro" id="IPR015421">
    <property type="entry name" value="PyrdxlP-dep_Trfase_major"/>
</dbReference>
<keyword evidence="4 13" id="KW-0808">Transferase</keyword>
<evidence type="ECO:0000256" key="4">
    <source>
        <dbReference type="ARBA" id="ARBA00022679"/>
    </source>
</evidence>
<keyword evidence="3 13" id="KW-0032">Aminotransferase</keyword>
<dbReference type="Pfam" id="PF01041">
    <property type="entry name" value="DegT_DnrJ_EryC1"/>
    <property type="match status" value="1"/>
</dbReference>
<dbReference type="KEGG" id="tdn:Suden_0593"/>
<dbReference type="FunFam" id="3.40.640.10:FF:000090">
    <property type="entry name" value="Pyridoxal phosphate-dependent aminotransferase"/>
    <property type="match status" value="1"/>
</dbReference>
<dbReference type="InterPro" id="IPR000653">
    <property type="entry name" value="DegT/StrS_aminotransferase"/>
</dbReference>
<evidence type="ECO:0000256" key="5">
    <source>
        <dbReference type="ARBA" id="ARBA00022898"/>
    </source>
</evidence>
<dbReference type="GO" id="GO:0102933">
    <property type="term" value="F:GDP-4-dehydro-6-deoxy-D-mannose-4-aminotransferase activity"/>
    <property type="evidence" value="ECO:0007669"/>
    <property type="project" value="UniProtKB-EC"/>
</dbReference>
<evidence type="ECO:0000256" key="11">
    <source>
        <dbReference type="PIRSR" id="PIRSR000390-2"/>
    </source>
</evidence>
<proteinExistence type="inferred from homology"/>
<organism evidence="13 14">
    <name type="scientific">Sulfurimonas denitrificans (strain ATCC 33889 / DSM 1251)</name>
    <name type="common">Thiomicrospira denitrificans (strain ATCC 33889 / DSM 1251)</name>
    <dbReference type="NCBI Taxonomy" id="326298"/>
    <lineage>
        <taxon>Bacteria</taxon>
        <taxon>Pseudomonadati</taxon>
        <taxon>Campylobacterota</taxon>
        <taxon>Epsilonproteobacteria</taxon>
        <taxon>Campylobacterales</taxon>
        <taxon>Sulfurimonadaceae</taxon>
        <taxon>Sulfurimonas</taxon>
    </lineage>
</organism>
<evidence type="ECO:0000313" key="14">
    <source>
        <dbReference type="Proteomes" id="UP000002714"/>
    </source>
</evidence>
<dbReference type="PIRSF" id="PIRSF000390">
    <property type="entry name" value="PLP_StrS"/>
    <property type="match status" value="1"/>
</dbReference>
<dbReference type="Gene3D" id="3.40.640.10">
    <property type="entry name" value="Type I PLP-dependent aspartate aminotransferase-like (Major domain)"/>
    <property type="match status" value="1"/>
</dbReference>
<dbReference type="PANTHER" id="PTHR30244">
    <property type="entry name" value="TRANSAMINASE"/>
    <property type="match status" value="1"/>
</dbReference>
<feature type="active site" description="Proton acceptor" evidence="10">
    <location>
        <position position="218"/>
    </location>
</feature>
<evidence type="ECO:0000256" key="2">
    <source>
        <dbReference type="ARBA" id="ARBA00005125"/>
    </source>
</evidence>
<protein>
    <recommendedName>
        <fullName evidence="9">GDP-perosamine synthase</fullName>
        <ecNumber evidence="8">2.6.1.102</ecNumber>
    </recommendedName>
</protein>
<evidence type="ECO:0000313" key="13">
    <source>
        <dbReference type="EMBL" id="ABB43872.1"/>
    </source>
</evidence>
<dbReference type="EC" id="2.6.1.102" evidence="8"/>
<keyword evidence="5 11" id="KW-0663">Pyridoxal phosphate</keyword>
<reference evidence="13 14" key="1">
    <citation type="journal article" date="2008" name="Appl. Environ. Microbiol.">
        <title>Genome of the epsilonproteobacterial chemolithoautotroph Sulfurimonas denitrificans.</title>
        <authorList>
            <person name="Sievert S.M."/>
            <person name="Scott K.M."/>
            <person name="Klotz M.G."/>
            <person name="Chain P.S.G."/>
            <person name="Hauser L.J."/>
            <person name="Hemp J."/>
            <person name="Huegler M."/>
            <person name="Land M."/>
            <person name="Lapidus A."/>
            <person name="Larimer F.W."/>
            <person name="Lucas S."/>
            <person name="Malfatti S.A."/>
            <person name="Meyer F."/>
            <person name="Paulsen I.T."/>
            <person name="Ren Q."/>
            <person name="Simon J."/>
            <person name="Bailey K."/>
            <person name="Diaz E."/>
            <person name="Fitzpatrick K.A."/>
            <person name="Glover B."/>
            <person name="Gwatney N."/>
            <person name="Korajkic A."/>
            <person name="Long A."/>
            <person name="Mobberley J.M."/>
            <person name="Pantry S.N."/>
            <person name="Pazder G."/>
            <person name="Peterson S."/>
            <person name="Quintanilla J.D."/>
            <person name="Sprinkle R."/>
            <person name="Stephens J."/>
            <person name="Thomas P."/>
            <person name="Vaughn R."/>
            <person name="Weber M.J."/>
            <person name="Wooten L.L."/>
        </authorList>
    </citation>
    <scope>NUCLEOTIDE SEQUENCE [LARGE SCALE GENOMIC DNA]</scope>
    <source>
        <strain evidence="14">ATCC 33889 / DSM 1251</strain>
    </source>
</reference>
<dbReference type="InterPro" id="IPR015424">
    <property type="entry name" value="PyrdxlP-dep_Trfase"/>
</dbReference>
<keyword evidence="14" id="KW-1185">Reference proteome</keyword>
<evidence type="ECO:0000256" key="8">
    <source>
        <dbReference type="ARBA" id="ARBA00066317"/>
    </source>
</evidence>
<evidence type="ECO:0000256" key="7">
    <source>
        <dbReference type="ARBA" id="ARBA00051587"/>
    </source>
</evidence>
<evidence type="ECO:0000256" key="1">
    <source>
        <dbReference type="ARBA" id="ARBA00001933"/>
    </source>
</evidence>
<dbReference type="Gene3D" id="3.90.1150.10">
    <property type="entry name" value="Aspartate Aminotransferase, domain 1"/>
    <property type="match status" value="1"/>
</dbReference>